<dbReference type="PANTHER" id="PTHR43708">
    <property type="entry name" value="CONSERVED EXPRESSED OXIDOREDUCTASE (EUROFUNG)"/>
    <property type="match status" value="1"/>
</dbReference>
<evidence type="ECO:0000259" key="1">
    <source>
        <dbReference type="Pfam" id="PF01408"/>
    </source>
</evidence>
<organism evidence="3 4">
    <name type="scientific">Paraburkholderia panacisoli</name>
    <dbReference type="NCBI Taxonomy" id="2603818"/>
    <lineage>
        <taxon>Bacteria</taxon>
        <taxon>Pseudomonadati</taxon>
        <taxon>Pseudomonadota</taxon>
        <taxon>Betaproteobacteria</taxon>
        <taxon>Burkholderiales</taxon>
        <taxon>Burkholderiaceae</taxon>
        <taxon>Paraburkholderia</taxon>
    </lineage>
</organism>
<dbReference type="InterPro" id="IPR051317">
    <property type="entry name" value="Gfo/Idh/MocA_oxidoreduct"/>
</dbReference>
<evidence type="ECO:0000259" key="2">
    <source>
        <dbReference type="Pfam" id="PF22725"/>
    </source>
</evidence>
<dbReference type="Pfam" id="PF01408">
    <property type="entry name" value="GFO_IDH_MocA"/>
    <property type="match status" value="1"/>
</dbReference>
<gene>
    <name evidence="3" type="ORF">FVF58_43475</name>
</gene>
<protein>
    <submittedName>
        <fullName evidence="3">Gfo/Idh/MocA family oxidoreductase</fullName>
    </submittedName>
</protein>
<dbReference type="EMBL" id="VTUZ01000054">
    <property type="protein sequence ID" value="KAA0998707.1"/>
    <property type="molecule type" value="Genomic_DNA"/>
</dbReference>
<sequence length="363" mass="39540">MTRKIGPNETLGVACLGITHPHTSGRVKAIQRRTDAKMLGAWDTSPLLTPFVDALGLQSRSKEDILADENVHVVLVHSKSEKMADLTIEALEAGKAVLCEKPAGRSSADAKRIVDAVERTGGLFQVGYCWRFAPSVDAMQAALKSGRLGKVVQVRAHGGCSHDEAGTAHMTQPGDIGGAVFVIGCHLIDRILLHFGLPRSVNARITKFPNFHGDESREDAAGTVLNYEDKIVSVDFMSWDVLPWTESWDITAYGTEGIMSSRSLPASYKIYDAGKGDHPEGWTEWQETSFPEIWATKKTEYSPDIAEIGNPVYFDRESNAFFDALRNGTQSVVPATQAYNISRVIEAMFASSKEAGAEVVIGQ</sequence>
<dbReference type="PANTHER" id="PTHR43708:SF4">
    <property type="entry name" value="OXIDOREDUCTASE YCEM-RELATED"/>
    <property type="match status" value="1"/>
</dbReference>
<keyword evidence="4" id="KW-1185">Reference proteome</keyword>
<dbReference type="Gene3D" id="3.40.50.720">
    <property type="entry name" value="NAD(P)-binding Rossmann-like Domain"/>
    <property type="match status" value="1"/>
</dbReference>
<feature type="domain" description="GFO/IDH/MocA-like oxidoreductase" evidence="2">
    <location>
        <begin position="138"/>
        <end position="258"/>
    </location>
</feature>
<dbReference type="Pfam" id="PF22725">
    <property type="entry name" value="GFO_IDH_MocA_C3"/>
    <property type="match status" value="1"/>
</dbReference>
<dbReference type="Gene3D" id="3.30.360.10">
    <property type="entry name" value="Dihydrodipicolinate Reductase, domain 2"/>
    <property type="match status" value="1"/>
</dbReference>
<evidence type="ECO:0000313" key="4">
    <source>
        <dbReference type="Proteomes" id="UP000325273"/>
    </source>
</evidence>
<comment type="caution">
    <text evidence="3">The sequence shown here is derived from an EMBL/GenBank/DDBJ whole genome shotgun (WGS) entry which is preliminary data.</text>
</comment>
<dbReference type="Proteomes" id="UP000325273">
    <property type="component" value="Unassembled WGS sequence"/>
</dbReference>
<dbReference type="InterPro" id="IPR000683">
    <property type="entry name" value="Gfo/Idh/MocA-like_OxRdtase_N"/>
</dbReference>
<dbReference type="SUPFAM" id="SSF51735">
    <property type="entry name" value="NAD(P)-binding Rossmann-fold domains"/>
    <property type="match status" value="1"/>
</dbReference>
<proteinExistence type="predicted"/>
<accession>A0A5B0G5L2</accession>
<dbReference type="SUPFAM" id="SSF55347">
    <property type="entry name" value="Glyceraldehyde-3-phosphate dehydrogenase-like, C-terminal domain"/>
    <property type="match status" value="1"/>
</dbReference>
<dbReference type="AlphaFoldDB" id="A0A5B0G5L2"/>
<dbReference type="RefSeq" id="WP_149675781.1">
    <property type="nucleotide sequence ID" value="NZ_VTUZ01000054.1"/>
</dbReference>
<dbReference type="InterPro" id="IPR036291">
    <property type="entry name" value="NAD(P)-bd_dom_sf"/>
</dbReference>
<name>A0A5B0G5L2_9BURK</name>
<dbReference type="GO" id="GO:0000166">
    <property type="term" value="F:nucleotide binding"/>
    <property type="evidence" value="ECO:0007669"/>
    <property type="project" value="InterPro"/>
</dbReference>
<reference evidence="3 4" key="1">
    <citation type="submission" date="2019-08" db="EMBL/GenBank/DDBJ databases">
        <title>Paraburkholderia sp. DCY113.</title>
        <authorList>
            <person name="Kang J."/>
        </authorList>
    </citation>
    <scope>NUCLEOTIDE SEQUENCE [LARGE SCALE GENOMIC DNA]</scope>
    <source>
        <strain evidence="3 4">DCY113</strain>
    </source>
</reference>
<feature type="domain" description="Gfo/Idh/MocA-like oxidoreductase N-terminal" evidence="1">
    <location>
        <begin position="31"/>
        <end position="128"/>
    </location>
</feature>
<dbReference type="InterPro" id="IPR055170">
    <property type="entry name" value="GFO_IDH_MocA-like_dom"/>
</dbReference>
<evidence type="ECO:0000313" key="3">
    <source>
        <dbReference type="EMBL" id="KAA0998707.1"/>
    </source>
</evidence>